<sequence length="152" mass="15536">MQTTTPAPVVLVAEPQALPGLWLEDVLADAGCTVSGPYGTCTEALASLDAAPPAFAVVSTDLNRGSGFPLACALRRRGIPFALIAGPAPIPRAFVDVPRLDRLFGAAEMIGTVAAGHAGPGERRGRWTCPMADRLSAGGALALDQCPTACRA</sequence>
<evidence type="ECO:0000313" key="1">
    <source>
        <dbReference type="EMBL" id="AWB23083.1"/>
    </source>
</evidence>
<dbReference type="KEGG" id="mee:DA075_21055"/>
<keyword evidence="2" id="KW-1185">Reference proteome</keyword>
<dbReference type="SUPFAM" id="SSF52172">
    <property type="entry name" value="CheY-like"/>
    <property type="match status" value="1"/>
</dbReference>
<proteinExistence type="predicted"/>
<accession>A0A2R4WNH3</accession>
<dbReference type="AlphaFoldDB" id="A0A2R4WNH3"/>
<dbReference type="InterPro" id="IPR011006">
    <property type="entry name" value="CheY-like_superfamily"/>
</dbReference>
<protein>
    <submittedName>
        <fullName evidence="1">Histidine kinase</fullName>
    </submittedName>
</protein>
<dbReference type="Proteomes" id="UP000244755">
    <property type="component" value="Chromosome 1"/>
</dbReference>
<organism evidence="1 2">
    <name type="scientific">Methylobacterium currus</name>
    <dbReference type="NCBI Taxonomy" id="2051553"/>
    <lineage>
        <taxon>Bacteria</taxon>
        <taxon>Pseudomonadati</taxon>
        <taxon>Pseudomonadota</taxon>
        <taxon>Alphaproteobacteria</taxon>
        <taxon>Hyphomicrobiales</taxon>
        <taxon>Methylobacteriaceae</taxon>
        <taxon>Methylobacterium</taxon>
    </lineage>
</organism>
<dbReference type="GO" id="GO:0016301">
    <property type="term" value="F:kinase activity"/>
    <property type="evidence" value="ECO:0007669"/>
    <property type="project" value="UniProtKB-KW"/>
</dbReference>
<evidence type="ECO:0000313" key="2">
    <source>
        <dbReference type="Proteomes" id="UP000244755"/>
    </source>
</evidence>
<gene>
    <name evidence="1" type="ORF">DA075_21055</name>
</gene>
<dbReference type="Gene3D" id="3.40.50.2300">
    <property type="match status" value="1"/>
</dbReference>
<dbReference type="RefSeq" id="WP_099954881.1">
    <property type="nucleotide sequence ID" value="NZ_CP028843.1"/>
</dbReference>
<name>A0A2R4WNH3_9HYPH</name>
<dbReference type="OrthoDB" id="582170at2"/>
<reference evidence="1 2" key="1">
    <citation type="submission" date="2018-04" db="EMBL/GenBank/DDBJ databases">
        <title>Methylobacterium sp. PR1016A genome.</title>
        <authorList>
            <person name="Park W."/>
        </authorList>
    </citation>
    <scope>NUCLEOTIDE SEQUENCE [LARGE SCALE GENOMIC DNA]</scope>
    <source>
        <strain evidence="1 2">PR1016A</strain>
    </source>
</reference>
<keyword evidence="1" id="KW-0418">Kinase</keyword>
<keyword evidence="1" id="KW-0808">Transferase</keyword>
<dbReference type="EMBL" id="CP028843">
    <property type="protein sequence ID" value="AWB23083.1"/>
    <property type="molecule type" value="Genomic_DNA"/>
</dbReference>